<reference evidence="4" key="1">
    <citation type="journal article" date="2017" name="J. Biotechnol.">
        <title>Complete genome sequence of Novosphingobium resinovorum SA1, a versatile xenobiotic-degrading bacterium capable of utilizing sulfanilic acid.</title>
        <authorList>
            <person name="Hegedus B."/>
            <person name="Kos P.B."/>
            <person name="Balint B."/>
            <person name="Maroti G."/>
            <person name="Gan H.M."/>
            <person name="Perei K."/>
            <person name="Rakhely G."/>
        </authorList>
    </citation>
    <scope>NUCLEOTIDE SEQUENCE [LARGE SCALE GENOMIC DNA]</scope>
    <source>
        <strain evidence="4">SA1</strain>
    </source>
</reference>
<evidence type="ECO:0008006" key="5">
    <source>
        <dbReference type="Google" id="ProtNLM"/>
    </source>
</evidence>
<evidence type="ECO:0000259" key="1">
    <source>
        <dbReference type="Pfam" id="PF08401"/>
    </source>
</evidence>
<protein>
    <recommendedName>
        <fullName evidence="5">Antirestriction protein</fullName>
    </recommendedName>
</protein>
<evidence type="ECO:0000313" key="4">
    <source>
        <dbReference type="Proteomes" id="UP000094626"/>
    </source>
</evidence>
<keyword evidence="3" id="KW-0614">Plasmid</keyword>
<organism evidence="3 4">
    <name type="scientific">Novosphingobium resinovorum</name>
    <dbReference type="NCBI Taxonomy" id="158500"/>
    <lineage>
        <taxon>Bacteria</taxon>
        <taxon>Pseudomonadati</taxon>
        <taxon>Pseudomonadota</taxon>
        <taxon>Alphaproteobacteria</taxon>
        <taxon>Sphingomonadales</taxon>
        <taxon>Sphingomonadaceae</taxon>
        <taxon>Novosphingobium</taxon>
    </lineage>
</organism>
<dbReference type="Proteomes" id="UP000094626">
    <property type="component" value="Plasmid pSA2"/>
</dbReference>
<dbReference type="PIRSF" id="PIRSF037112">
    <property type="entry name" value="Antirestriction_ArdC"/>
    <property type="match status" value="1"/>
</dbReference>
<evidence type="ECO:0000259" key="2">
    <source>
        <dbReference type="Pfam" id="PF18818"/>
    </source>
</evidence>
<sequence>MSTKPRNSRDIAREVTNAIVSRLEAGTTPWTRSWSLTGEGGRPLRHEGTPYNGINCLWLWTIADARGYRSRYWMTARQAEELGARVRRKADPSMSIYASSFRKAGQPGLMGEATGQLIRFLRHYIVYNADEIEGLPDYYYARDVPPTPTLLSQRQDAIDAFFAAMPARVRHGGDEAYYSPLGDYIQLPRPGSFKSGDAYASTRGHESAHWSGSKDRLNRTFGKRFGDDAYCVEELCAELTASYICAELGLPTELHDSHASYLAHWVRVLRADHSAIFTASAKAEQAFNYLRAFSLAQATAPAGDALNAAA</sequence>
<feature type="domain" description="N-terminal" evidence="1">
    <location>
        <begin position="10"/>
        <end position="127"/>
    </location>
</feature>
<dbReference type="OrthoDB" id="9792687at2"/>
<dbReference type="KEGG" id="nre:BES08_27645"/>
<keyword evidence="4" id="KW-1185">Reference proteome</keyword>
<proteinExistence type="predicted"/>
<dbReference type="InterPro" id="IPR013610">
    <property type="entry name" value="ArdC_N"/>
</dbReference>
<dbReference type="RefSeq" id="WP_069709980.1">
    <property type="nucleotide sequence ID" value="NZ_CP017077.1"/>
</dbReference>
<geneLocation type="plasmid" evidence="3 4">
    <name>pSA2</name>
</geneLocation>
<evidence type="ECO:0000313" key="3">
    <source>
        <dbReference type="EMBL" id="AOR80617.1"/>
    </source>
</evidence>
<name>A0A1D8AEU3_9SPHN</name>
<gene>
    <name evidence="3" type="ORF">BES08_27645</name>
</gene>
<dbReference type="Pfam" id="PF18818">
    <property type="entry name" value="MPTase-PolyVal"/>
    <property type="match status" value="1"/>
</dbReference>
<dbReference type="GO" id="GO:0003697">
    <property type="term" value="F:single-stranded DNA binding"/>
    <property type="evidence" value="ECO:0007669"/>
    <property type="project" value="InterPro"/>
</dbReference>
<dbReference type="EMBL" id="CP017077">
    <property type="protein sequence ID" value="AOR80617.1"/>
    <property type="molecule type" value="Genomic_DNA"/>
</dbReference>
<dbReference type="Pfam" id="PF08401">
    <property type="entry name" value="ArdcN"/>
    <property type="match status" value="1"/>
</dbReference>
<dbReference type="InterPro" id="IPR041459">
    <property type="entry name" value="MPTase-PolyVal"/>
</dbReference>
<feature type="domain" description="Polyvalent protein metallopeptidase" evidence="2">
    <location>
        <begin position="157"/>
        <end position="281"/>
    </location>
</feature>
<dbReference type="AlphaFoldDB" id="A0A1D8AEU3"/>
<accession>A0A1D8AEU3</accession>
<dbReference type="InterPro" id="IPR017113">
    <property type="entry name" value="Antirestriction_ArdC"/>
</dbReference>